<evidence type="ECO:0000313" key="4">
    <source>
        <dbReference type="Proteomes" id="UP000319627"/>
    </source>
</evidence>
<evidence type="ECO:0000256" key="1">
    <source>
        <dbReference type="SAM" id="Phobius"/>
    </source>
</evidence>
<dbReference type="AlphaFoldDB" id="A0A562I1R1"/>
<feature type="signal peptide" evidence="2">
    <location>
        <begin position="1"/>
        <end position="25"/>
    </location>
</feature>
<keyword evidence="1" id="KW-1133">Transmembrane helix</keyword>
<reference evidence="3 4" key="1">
    <citation type="submission" date="2019-07" db="EMBL/GenBank/DDBJ databases">
        <title>Genomic Encyclopedia of Type Strains, Phase I: the one thousand microbial genomes (KMG-I) project.</title>
        <authorList>
            <person name="Kyrpides N."/>
        </authorList>
    </citation>
    <scope>NUCLEOTIDE SEQUENCE [LARGE SCALE GENOMIC DNA]</scope>
    <source>
        <strain evidence="3 4">DSM 375</strain>
    </source>
</reference>
<keyword evidence="1" id="KW-0472">Membrane</keyword>
<dbReference type="OrthoDB" id="6881973at2"/>
<keyword evidence="1" id="KW-0812">Transmembrane</keyword>
<keyword evidence="4" id="KW-1185">Reference proteome</keyword>
<proteinExistence type="predicted"/>
<sequence length="184" mass="19559">MQALYKGLFGVLVSTLILISHPLVAHEGHDEAPAVANTQATPRFSATSDEFELVGVMEANQLKLYLDYAPDNRPVEGATLELQASGSPIPVTAIAPGEFIATWQAPESGEIAFTALINVGNQSDLLVAELDIHHEDEHADSNTEGLSQLISTGLPWLLGGLGLLLGLAGFLNSLRNRPRAEVKA</sequence>
<organism evidence="3 4">
    <name type="scientific">Azomonas agilis</name>
    <dbReference type="NCBI Taxonomy" id="116849"/>
    <lineage>
        <taxon>Bacteria</taxon>
        <taxon>Pseudomonadati</taxon>
        <taxon>Pseudomonadota</taxon>
        <taxon>Gammaproteobacteria</taxon>
        <taxon>Pseudomonadales</taxon>
        <taxon>Pseudomonadaceae</taxon>
        <taxon>Azomonas</taxon>
    </lineage>
</organism>
<keyword evidence="2" id="KW-0732">Signal</keyword>
<evidence type="ECO:0008006" key="5">
    <source>
        <dbReference type="Google" id="ProtNLM"/>
    </source>
</evidence>
<name>A0A562I1R1_9GAMM</name>
<dbReference type="RefSeq" id="WP_144571963.1">
    <property type="nucleotide sequence ID" value="NZ_VLKG01000008.1"/>
</dbReference>
<feature type="chain" id="PRO_5022054293" description="CopC domain-containing protein" evidence="2">
    <location>
        <begin position="26"/>
        <end position="184"/>
    </location>
</feature>
<gene>
    <name evidence="3" type="ORF">LX59_02263</name>
</gene>
<evidence type="ECO:0000256" key="2">
    <source>
        <dbReference type="SAM" id="SignalP"/>
    </source>
</evidence>
<evidence type="ECO:0000313" key="3">
    <source>
        <dbReference type="EMBL" id="TWH64593.1"/>
    </source>
</evidence>
<protein>
    <recommendedName>
        <fullName evidence="5">CopC domain-containing protein</fullName>
    </recommendedName>
</protein>
<accession>A0A562I1R1</accession>
<dbReference type="EMBL" id="VLKG01000008">
    <property type="protein sequence ID" value="TWH64593.1"/>
    <property type="molecule type" value="Genomic_DNA"/>
</dbReference>
<dbReference type="Proteomes" id="UP000319627">
    <property type="component" value="Unassembled WGS sequence"/>
</dbReference>
<feature type="transmembrane region" description="Helical" evidence="1">
    <location>
        <begin position="154"/>
        <end position="174"/>
    </location>
</feature>
<comment type="caution">
    <text evidence="3">The sequence shown here is derived from an EMBL/GenBank/DDBJ whole genome shotgun (WGS) entry which is preliminary data.</text>
</comment>